<dbReference type="InterPro" id="IPR052710">
    <property type="entry name" value="CAAX_protease"/>
</dbReference>
<feature type="region of interest" description="Disordered" evidence="1">
    <location>
        <begin position="32"/>
        <end position="88"/>
    </location>
</feature>
<evidence type="ECO:0000256" key="2">
    <source>
        <dbReference type="SAM" id="Phobius"/>
    </source>
</evidence>
<dbReference type="PANTHER" id="PTHR36435:SF1">
    <property type="entry name" value="CAAX AMINO TERMINAL PROTEASE FAMILY PROTEIN"/>
    <property type="match status" value="1"/>
</dbReference>
<dbReference type="PANTHER" id="PTHR36435">
    <property type="entry name" value="SLR1288 PROTEIN"/>
    <property type="match status" value="1"/>
</dbReference>
<dbReference type="GO" id="GO:0004175">
    <property type="term" value="F:endopeptidase activity"/>
    <property type="evidence" value="ECO:0007669"/>
    <property type="project" value="UniProtKB-ARBA"/>
</dbReference>
<feature type="domain" description="CAAX prenyl protease 2/Lysostaphin resistance protein A-like" evidence="3">
    <location>
        <begin position="185"/>
        <end position="276"/>
    </location>
</feature>
<sequence length="305" mass="31855">MTQWATFVGITGVVLVLLLVLSHLTQSSFDSAGAASDQHHEAQTGPAPADASTEGPTEDSTAVSESAPLEDSLPENETSSHNDARGDDIDPSDLSSGMVLANVALSQGLFAFVLIGAAVYTAIPASALGIEFSRSYLVMGLLVGALAGLVLYVANEIGAAVATRVGFTHDEQLRELLAPESARGWIILLVGVLPIIAVFEELLFRAALIGVISTHYGVDPWLLALLSSLAFALGHGIQGSVGIIVTGTLGFALAVLFIVSGSFLVVVVAHYLINALEFIVHEGFDRDWASGLEGETNAHKRDSHS</sequence>
<proteinExistence type="predicted"/>
<feature type="transmembrane region" description="Helical" evidence="2">
    <location>
        <begin position="185"/>
        <end position="209"/>
    </location>
</feature>
<feature type="transmembrane region" description="Helical" evidence="2">
    <location>
        <begin position="7"/>
        <end position="24"/>
    </location>
</feature>
<protein>
    <submittedName>
        <fullName evidence="4">Abortive phage infection protein</fullName>
    </submittedName>
</protein>
<organism evidence="4 5">
    <name type="scientific">Natronolimnobius baerhuensis</name>
    <dbReference type="NCBI Taxonomy" id="253108"/>
    <lineage>
        <taxon>Archaea</taxon>
        <taxon>Methanobacteriati</taxon>
        <taxon>Methanobacteriota</taxon>
        <taxon>Stenosarchaea group</taxon>
        <taxon>Halobacteria</taxon>
        <taxon>Halobacteriales</taxon>
        <taxon>Natrialbaceae</taxon>
        <taxon>Natronolimnobius</taxon>
    </lineage>
</organism>
<dbReference type="EMBL" id="MWPH01000002">
    <property type="protein sequence ID" value="OVE84565.1"/>
    <property type="molecule type" value="Genomic_DNA"/>
</dbReference>
<feature type="compositionally biased region" description="Polar residues" evidence="1">
    <location>
        <begin position="54"/>
        <end position="64"/>
    </location>
</feature>
<evidence type="ECO:0000313" key="5">
    <source>
        <dbReference type="Proteomes" id="UP000196084"/>
    </source>
</evidence>
<keyword evidence="5" id="KW-1185">Reference proteome</keyword>
<keyword evidence="2" id="KW-0472">Membrane</keyword>
<gene>
    <name evidence="4" type="ORF">B2G88_09195</name>
</gene>
<dbReference type="Pfam" id="PF02517">
    <property type="entry name" value="Rce1-like"/>
    <property type="match status" value="1"/>
</dbReference>
<reference evidence="4 5" key="1">
    <citation type="submission" date="2017-02" db="EMBL/GenBank/DDBJ databases">
        <title>Natronthermophilus aegyptiacus gen. nov.,sp. nov., an aerobic, extremely halophilic alkalithermophilic archaeon isolated from the athalassohaline Wadi An Natrun, Egypt.</title>
        <authorList>
            <person name="Zhao B."/>
        </authorList>
    </citation>
    <scope>NUCLEOTIDE SEQUENCE [LARGE SCALE GENOMIC DNA]</scope>
    <source>
        <strain evidence="4 5">CGMCC 1.3597</strain>
    </source>
</reference>
<keyword evidence="2" id="KW-1133">Transmembrane helix</keyword>
<dbReference type="InterPro" id="IPR003675">
    <property type="entry name" value="Rce1/LyrA-like_dom"/>
</dbReference>
<dbReference type="OrthoDB" id="214851at2157"/>
<evidence type="ECO:0000259" key="3">
    <source>
        <dbReference type="Pfam" id="PF02517"/>
    </source>
</evidence>
<accession>A0A202E8G8</accession>
<feature type="transmembrane region" description="Helical" evidence="2">
    <location>
        <begin position="221"/>
        <end position="245"/>
    </location>
</feature>
<feature type="transmembrane region" description="Helical" evidence="2">
    <location>
        <begin position="135"/>
        <end position="154"/>
    </location>
</feature>
<name>A0A202E8G8_9EURY</name>
<dbReference type="AlphaFoldDB" id="A0A202E8G8"/>
<dbReference type="GO" id="GO:0080120">
    <property type="term" value="P:CAAX-box protein maturation"/>
    <property type="evidence" value="ECO:0007669"/>
    <property type="project" value="UniProtKB-ARBA"/>
</dbReference>
<feature type="transmembrane region" description="Helical" evidence="2">
    <location>
        <begin position="99"/>
        <end position="123"/>
    </location>
</feature>
<comment type="caution">
    <text evidence="4">The sequence shown here is derived from an EMBL/GenBank/DDBJ whole genome shotgun (WGS) entry which is preliminary data.</text>
</comment>
<dbReference type="Proteomes" id="UP000196084">
    <property type="component" value="Unassembled WGS sequence"/>
</dbReference>
<evidence type="ECO:0000313" key="4">
    <source>
        <dbReference type="EMBL" id="OVE84565.1"/>
    </source>
</evidence>
<feature type="compositionally biased region" description="Basic and acidic residues" evidence="1">
    <location>
        <begin position="78"/>
        <end position="88"/>
    </location>
</feature>
<dbReference type="RefSeq" id="WP_087714599.1">
    <property type="nucleotide sequence ID" value="NZ_MWPH01000002.1"/>
</dbReference>
<feature type="transmembrane region" description="Helical" evidence="2">
    <location>
        <begin position="251"/>
        <end position="273"/>
    </location>
</feature>
<keyword evidence="2" id="KW-0812">Transmembrane</keyword>
<evidence type="ECO:0000256" key="1">
    <source>
        <dbReference type="SAM" id="MobiDB-lite"/>
    </source>
</evidence>